<gene>
    <name evidence="3" type="ORF">PBT88_13745</name>
</gene>
<evidence type="ECO:0000256" key="1">
    <source>
        <dbReference type="SAM" id="Phobius"/>
    </source>
</evidence>
<protein>
    <submittedName>
        <fullName evidence="3">Tad domain-containing protein</fullName>
    </submittedName>
</protein>
<keyword evidence="4" id="KW-1185">Reference proteome</keyword>
<feature type="domain" description="Putative Flp pilus-assembly TadG-like N-terminal" evidence="2">
    <location>
        <begin position="22"/>
        <end position="66"/>
    </location>
</feature>
<keyword evidence="1" id="KW-0472">Membrane</keyword>
<dbReference type="RefSeq" id="WP_270075900.1">
    <property type="nucleotide sequence ID" value="NZ_CP115174.1"/>
</dbReference>
<dbReference type="InterPro" id="IPR028087">
    <property type="entry name" value="Tad_N"/>
</dbReference>
<accession>A0ABY7NIA3</accession>
<dbReference type="InterPro" id="IPR036465">
    <property type="entry name" value="vWFA_dom_sf"/>
</dbReference>
<evidence type="ECO:0000313" key="4">
    <source>
        <dbReference type="Proteomes" id="UP001210865"/>
    </source>
</evidence>
<dbReference type="Proteomes" id="UP001210865">
    <property type="component" value="Chromosome"/>
</dbReference>
<keyword evidence="1" id="KW-1133">Transmembrane helix</keyword>
<evidence type="ECO:0000313" key="3">
    <source>
        <dbReference type="EMBL" id="WBO21251.1"/>
    </source>
</evidence>
<evidence type="ECO:0000259" key="2">
    <source>
        <dbReference type="Pfam" id="PF13400"/>
    </source>
</evidence>
<organism evidence="3 4">
    <name type="scientific">Sphingomonas abietis</name>
    <dbReference type="NCBI Taxonomy" id="3012344"/>
    <lineage>
        <taxon>Bacteria</taxon>
        <taxon>Pseudomonadati</taxon>
        <taxon>Pseudomonadota</taxon>
        <taxon>Alphaproteobacteria</taxon>
        <taxon>Sphingomonadales</taxon>
        <taxon>Sphingomonadaceae</taxon>
        <taxon>Sphingomonas</taxon>
    </lineage>
</organism>
<reference evidence="3 4" key="1">
    <citation type="submission" date="2022-12" db="EMBL/GenBank/DDBJ databases">
        <title>Sphingomonas abieness sp. nov., an endophytic bacterium isolated from Abies koreana.</title>
        <authorList>
            <person name="Jiang L."/>
            <person name="Lee J."/>
        </authorList>
    </citation>
    <scope>NUCLEOTIDE SEQUENCE [LARGE SCALE GENOMIC DNA]</scope>
    <source>
        <strain evidence="4">PAMB 00755</strain>
    </source>
</reference>
<name>A0ABY7NIA3_9SPHN</name>
<dbReference type="Pfam" id="PF13400">
    <property type="entry name" value="Tad"/>
    <property type="match status" value="1"/>
</dbReference>
<dbReference type="EMBL" id="CP115174">
    <property type="protein sequence ID" value="WBO21251.1"/>
    <property type="molecule type" value="Genomic_DNA"/>
</dbReference>
<keyword evidence="1" id="KW-0812">Transmembrane</keyword>
<feature type="transmembrane region" description="Helical" evidence="1">
    <location>
        <begin position="21"/>
        <end position="43"/>
    </location>
</feature>
<dbReference type="SUPFAM" id="SSF53300">
    <property type="entry name" value="vWA-like"/>
    <property type="match status" value="1"/>
</dbReference>
<dbReference type="Gene3D" id="3.40.50.410">
    <property type="entry name" value="von Willebrand factor, type A domain"/>
    <property type="match status" value="2"/>
</dbReference>
<proteinExistence type="predicted"/>
<sequence length="590" mass="63436">MRSQRIGNVFTLFARMMRDKGGNVLMIAAAAMIPLTGMVGGAIDLSRLYLVKVRLQHACDAGALAGRRSMAGGAWGADDLSVANQFFTGNFLNGAYGTGTVTTAFTQPTGSTTVHGVASTTVPMTLMRVFAIPTKTVSVSCDSDMQMPNTDVMFVLDNTGSMSCDPNGNSCYSGSTSKIYGLKNAVKCFYEVLAQLKTNGSCTSTITNAGIANGTQLRFGFVPYTTNVNLKSLLLPSNYYATSWPYQSREVYQYWGNWSNTNISCNNVPQNTSTTQYQKVTTNNYGWGGGTSCTVQSRTLSNEWHYGQVNLNLSGFSPSSSSVSLPIGNNYTNTSVTWDGCTEEAAATTDINSMADGQLAPALPDAIYLRASGTGSLSSNSMTTSDQYTTSNYYNSVRANFYFCPTAAQKLQTWSTSTFDNYVDSLVASGNTYHDVGMLWGGRLLSPEGIYKTDNTTTATGGQIQRHMIFMTDGDAQSFACDYQQFGIAWWDRRTDSNVGSASNCAGVNSTLSNDINTRLAALCTSVKAEPNTILWVISFGGTGIASDTKQRLQTCATDSSHYFDATSNASLQTAFQTIAAKIAQLRITK</sequence>